<evidence type="ECO:0000313" key="4">
    <source>
        <dbReference type="EMBL" id="CAB4763329.1"/>
    </source>
</evidence>
<name>A0A6J6UXC4_9ZZZZ</name>
<dbReference type="AlphaFoldDB" id="A0A6J6UXC4"/>
<dbReference type="InterPro" id="IPR003961">
    <property type="entry name" value="FN3_dom"/>
</dbReference>
<dbReference type="SMART" id="SM00060">
    <property type="entry name" value="FN3"/>
    <property type="match status" value="3"/>
</dbReference>
<dbReference type="SUPFAM" id="SSF49265">
    <property type="entry name" value="Fibronectin type III"/>
    <property type="match status" value="2"/>
</dbReference>
<proteinExistence type="predicted"/>
<dbReference type="InterPro" id="IPR050964">
    <property type="entry name" value="Striated_Muscle_Regulatory"/>
</dbReference>
<feature type="domain" description="Fibronectin type-III" evidence="3">
    <location>
        <begin position="197"/>
        <end position="292"/>
    </location>
</feature>
<keyword evidence="1" id="KW-0677">Repeat</keyword>
<gene>
    <name evidence="4" type="ORF">UFOPK2855_00805</name>
</gene>
<dbReference type="EMBL" id="CAEZZK010000151">
    <property type="protein sequence ID" value="CAB4763329.1"/>
    <property type="molecule type" value="Genomic_DNA"/>
</dbReference>
<accession>A0A6J6UXC4</accession>
<dbReference type="InterPro" id="IPR036116">
    <property type="entry name" value="FN3_sf"/>
</dbReference>
<sequence length="702" mass="68780">MTLAQDGKCATKNSAVADVTANKQILACADDKTGVLRYRASGVCGTNTDPVVWVLKDQGVARNVDDAVKKGVVEIISLIPTGAAGDSSGSTKTVTTSPTTNTSSVTTTTIAVTTTAVPTATTSITTSTTTTVALRAVGSFAGYLGGTCPDGSGIPWYWGSGGQARAGGCSAAASIAPISTGSSESAATTTTVAPVVVPGTPATPTGVAGNLQVTVSVTAGTGGTPTSYTVSASPQVSGVTRTCTVTGASGSCVVTGLTNGTAFTFATTATNSAGTSSSSTAVSVTPVVTVSGAPTIGTATIASPTSVTVACTAPVSNGGTTITTYTATAVGTAITGTLTSATCSTAITVTGLTTGTAYTFTVTATNTTGTSAASVASNSVTPVVTVPGAPTVGIATNAGATSVTVACTAPSSNGGATIDTYTFTASPGGITRTITSATCTTTTVSLLTTGTAYTFTVTATNSVGTSVASAASNSVTPVATCATGSTCALGDTGPGGGRVFYVSAANFTSTGSACGTACKYLEYAPTGWIVASTPAGQTNCAAIAGTSSNDPKCQYVPTGALTSTLLWPTTCPPPSCTAMNIGSGHSNTTTWLGQSSSAGYAPTVARAYQGGGLTDWHLPSKHELNQMCRDVWGLVVDNTDITCSGMTGTIRVGFLNDGSFYGSSTEYQANGNHALRFSDGIWANNAKSSAGTVVVRPVRAFG</sequence>
<dbReference type="PROSITE" id="PS50853">
    <property type="entry name" value="FN3"/>
    <property type="match status" value="3"/>
</dbReference>
<reference evidence="4" key="1">
    <citation type="submission" date="2020-05" db="EMBL/GenBank/DDBJ databases">
        <authorList>
            <person name="Chiriac C."/>
            <person name="Salcher M."/>
            <person name="Ghai R."/>
            <person name="Kavagutti S V."/>
        </authorList>
    </citation>
    <scope>NUCLEOTIDE SEQUENCE</scope>
</reference>
<dbReference type="Pfam" id="PF00041">
    <property type="entry name" value="fn3"/>
    <property type="match status" value="2"/>
</dbReference>
<dbReference type="InterPro" id="IPR013783">
    <property type="entry name" value="Ig-like_fold"/>
</dbReference>
<protein>
    <submittedName>
        <fullName evidence="4">Unannotated protein</fullName>
    </submittedName>
</protein>
<evidence type="ECO:0000259" key="3">
    <source>
        <dbReference type="PROSITE" id="PS50853"/>
    </source>
</evidence>
<evidence type="ECO:0000256" key="2">
    <source>
        <dbReference type="SAM" id="MobiDB-lite"/>
    </source>
</evidence>
<feature type="domain" description="Fibronectin type-III" evidence="3">
    <location>
        <begin position="293"/>
        <end position="384"/>
    </location>
</feature>
<dbReference type="Gene3D" id="2.60.40.10">
    <property type="entry name" value="Immunoglobulins"/>
    <property type="match status" value="3"/>
</dbReference>
<organism evidence="4">
    <name type="scientific">freshwater metagenome</name>
    <dbReference type="NCBI Taxonomy" id="449393"/>
    <lineage>
        <taxon>unclassified sequences</taxon>
        <taxon>metagenomes</taxon>
        <taxon>ecological metagenomes</taxon>
    </lineage>
</organism>
<dbReference type="PANTHER" id="PTHR13817:SF73">
    <property type="entry name" value="FIBRONECTIN TYPE-III DOMAIN-CONTAINING PROTEIN"/>
    <property type="match status" value="1"/>
</dbReference>
<feature type="domain" description="Fibronectin type-III" evidence="3">
    <location>
        <begin position="386"/>
        <end position="479"/>
    </location>
</feature>
<feature type="region of interest" description="Disordered" evidence="2">
    <location>
        <begin position="83"/>
        <end position="103"/>
    </location>
</feature>
<feature type="compositionally biased region" description="Low complexity" evidence="2">
    <location>
        <begin position="87"/>
        <end position="103"/>
    </location>
</feature>
<evidence type="ECO:0000256" key="1">
    <source>
        <dbReference type="ARBA" id="ARBA00022737"/>
    </source>
</evidence>
<dbReference type="PANTHER" id="PTHR13817">
    <property type="entry name" value="TITIN"/>
    <property type="match status" value="1"/>
</dbReference>